<name>A0A0J8GT86_9ALTE</name>
<dbReference type="NCBIfam" id="NF001847">
    <property type="entry name" value="PRK00571.1-4"/>
    <property type="match status" value="1"/>
</dbReference>
<evidence type="ECO:0000256" key="2">
    <source>
        <dbReference type="ARBA" id="ARBA00004202"/>
    </source>
</evidence>
<reference evidence="19 20" key="1">
    <citation type="submission" date="2015-04" db="EMBL/GenBank/DDBJ databases">
        <title>Draft Genome Sequence of the Novel Agar-Digesting Marine Bacterium Q1.</title>
        <authorList>
            <person name="Li Y."/>
            <person name="Li D."/>
            <person name="Chen G."/>
            <person name="Du Z."/>
        </authorList>
    </citation>
    <scope>NUCLEOTIDE SEQUENCE [LARGE SCALE GENOMIC DNA]</scope>
    <source>
        <strain evidence="19 20">Q1</strain>
    </source>
</reference>
<dbReference type="PANTHER" id="PTHR13822">
    <property type="entry name" value="ATP SYNTHASE DELTA/EPSILON CHAIN"/>
    <property type="match status" value="1"/>
</dbReference>
<dbReference type="InterPro" id="IPR020546">
    <property type="entry name" value="ATP_synth_F1_dsu/esu_N"/>
</dbReference>
<dbReference type="OrthoDB" id="9791445at2"/>
<evidence type="ECO:0000259" key="18">
    <source>
        <dbReference type="Pfam" id="PF02823"/>
    </source>
</evidence>
<dbReference type="InterPro" id="IPR036794">
    <property type="entry name" value="ATP_F1_dsu/esu_C_sf"/>
</dbReference>
<evidence type="ECO:0000256" key="10">
    <source>
        <dbReference type="ARBA" id="ARBA00023136"/>
    </source>
</evidence>
<comment type="caution">
    <text evidence="19">The sequence shown here is derived from an EMBL/GenBank/DDBJ whole genome shotgun (WGS) entry which is preliminary data.</text>
</comment>
<evidence type="ECO:0000256" key="5">
    <source>
        <dbReference type="ARBA" id="ARBA00014480"/>
    </source>
</evidence>
<dbReference type="PANTHER" id="PTHR13822:SF10">
    <property type="entry name" value="ATP SYNTHASE EPSILON CHAIN, CHLOROPLASTIC"/>
    <property type="match status" value="1"/>
</dbReference>
<proteinExistence type="inferred from homology"/>
<keyword evidence="8 15" id="KW-0375">Hydrogen ion transport</keyword>
<dbReference type="CDD" id="cd12152">
    <property type="entry name" value="F1-ATPase_delta"/>
    <property type="match status" value="1"/>
</dbReference>
<evidence type="ECO:0000256" key="9">
    <source>
        <dbReference type="ARBA" id="ARBA00023065"/>
    </source>
</evidence>
<accession>A0A0J8GT86</accession>
<evidence type="ECO:0000313" key="19">
    <source>
        <dbReference type="EMBL" id="KMT65995.1"/>
    </source>
</evidence>
<dbReference type="FunFam" id="2.60.15.10:FF:000001">
    <property type="entry name" value="ATP synthase epsilon chain"/>
    <property type="match status" value="1"/>
</dbReference>
<dbReference type="GO" id="GO:0016787">
    <property type="term" value="F:hydrolase activity"/>
    <property type="evidence" value="ECO:0007669"/>
    <property type="project" value="UniProtKB-KW"/>
</dbReference>
<dbReference type="AlphaFoldDB" id="A0A0J8GT86"/>
<evidence type="ECO:0000256" key="16">
    <source>
        <dbReference type="RuleBase" id="RU003656"/>
    </source>
</evidence>
<comment type="subunit">
    <text evidence="4 15 16">F-type ATPases have 2 components, CF(1) - the catalytic core - and CF(0) - the membrane proton channel. CF(1) has five subunits: alpha(3), beta(3), gamma(1), delta(1), epsilon(1). CF(0) has three main subunits: a, b and c.</text>
</comment>
<evidence type="ECO:0000256" key="4">
    <source>
        <dbReference type="ARBA" id="ARBA00011648"/>
    </source>
</evidence>
<dbReference type="Pfam" id="PF00401">
    <property type="entry name" value="ATP-synt_DE"/>
    <property type="match status" value="1"/>
</dbReference>
<evidence type="ECO:0000313" key="20">
    <source>
        <dbReference type="Proteomes" id="UP000037600"/>
    </source>
</evidence>
<evidence type="ECO:0000256" key="6">
    <source>
        <dbReference type="ARBA" id="ARBA00022448"/>
    </source>
</evidence>
<comment type="subcellular location">
    <subcellularLocation>
        <location evidence="2 15">Cell membrane</location>
        <topology evidence="2 15">Peripheral membrane protein</topology>
    </subcellularLocation>
</comment>
<keyword evidence="9 15" id="KW-0406">Ion transport</keyword>
<evidence type="ECO:0000259" key="17">
    <source>
        <dbReference type="Pfam" id="PF00401"/>
    </source>
</evidence>
<comment type="function">
    <text evidence="1 15">Produces ATP from ADP in the presence of a proton gradient across the membrane.</text>
</comment>
<keyword evidence="19" id="KW-0378">Hydrolase</keyword>
<evidence type="ECO:0000256" key="8">
    <source>
        <dbReference type="ARBA" id="ARBA00022781"/>
    </source>
</evidence>
<dbReference type="EMBL" id="LAZL01000007">
    <property type="protein sequence ID" value="KMT65995.1"/>
    <property type="molecule type" value="Genomic_DNA"/>
</dbReference>
<dbReference type="PATRIC" id="fig|1513271.3.peg.1218"/>
<dbReference type="InterPro" id="IPR020547">
    <property type="entry name" value="ATP_synth_F1_esu_C"/>
</dbReference>
<protein>
    <recommendedName>
        <fullName evidence="5 15">ATP synthase epsilon chain</fullName>
    </recommendedName>
    <alternativeName>
        <fullName evidence="14 15">ATP synthase F1 sector epsilon subunit</fullName>
    </alternativeName>
    <alternativeName>
        <fullName evidence="13 15">F-ATPase epsilon subunit</fullName>
    </alternativeName>
</protein>
<evidence type="ECO:0000256" key="1">
    <source>
        <dbReference type="ARBA" id="ARBA00003543"/>
    </source>
</evidence>
<keyword evidence="11 15" id="KW-0139">CF(1)</keyword>
<evidence type="ECO:0000256" key="12">
    <source>
        <dbReference type="ARBA" id="ARBA00023310"/>
    </source>
</evidence>
<feature type="domain" description="ATP synthase F1 complex delta/epsilon subunit N-terminal" evidence="18">
    <location>
        <begin position="7"/>
        <end position="85"/>
    </location>
</feature>
<organism evidence="19 20">
    <name type="scientific">Catenovulum maritimum</name>
    <dbReference type="NCBI Taxonomy" id="1513271"/>
    <lineage>
        <taxon>Bacteria</taxon>
        <taxon>Pseudomonadati</taxon>
        <taxon>Pseudomonadota</taxon>
        <taxon>Gammaproteobacteria</taxon>
        <taxon>Alteromonadales</taxon>
        <taxon>Alteromonadaceae</taxon>
        <taxon>Catenovulum</taxon>
    </lineage>
</organism>
<dbReference type="FunFam" id="1.20.5.440:FF:000001">
    <property type="entry name" value="ATP synthase epsilon chain"/>
    <property type="match status" value="1"/>
</dbReference>
<dbReference type="RefSeq" id="WP_048690719.1">
    <property type="nucleotide sequence ID" value="NZ_KQ130485.1"/>
</dbReference>
<dbReference type="Gene3D" id="2.60.15.10">
    <property type="entry name" value="F0F1 ATP synthase delta/epsilon subunit, N-terminal"/>
    <property type="match status" value="1"/>
</dbReference>
<dbReference type="GO" id="GO:0045259">
    <property type="term" value="C:proton-transporting ATP synthase complex"/>
    <property type="evidence" value="ECO:0007669"/>
    <property type="project" value="UniProtKB-KW"/>
</dbReference>
<dbReference type="HAMAP" id="MF_00530">
    <property type="entry name" value="ATP_synth_epsil_bac"/>
    <property type="match status" value="1"/>
</dbReference>
<evidence type="ECO:0000256" key="7">
    <source>
        <dbReference type="ARBA" id="ARBA00022475"/>
    </source>
</evidence>
<evidence type="ECO:0000256" key="11">
    <source>
        <dbReference type="ARBA" id="ARBA00023196"/>
    </source>
</evidence>
<keyword evidence="20" id="KW-1185">Reference proteome</keyword>
<dbReference type="NCBIfam" id="TIGR01216">
    <property type="entry name" value="ATP_synt_epsi"/>
    <property type="match status" value="1"/>
</dbReference>
<feature type="domain" description="ATP synthase epsilon subunit C-terminal" evidence="17">
    <location>
        <begin position="89"/>
        <end position="133"/>
    </location>
</feature>
<dbReference type="GO" id="GO:0005886">
    <property type="term" value="C:plasma membrane"/>
    <property type="evidence" value="ECO:0007669"/>
    <property type="project" value="UniProtKB-SubCell"/>
</dbReference>
<dbReference type="GO" id="GO:0005524">
    <property type="term" value="F:ATP binding"/>
    <property type="evidence" value="ECO:0007669"/>
    <property type="project" value="UniProtKB-UniRule"/>
</dbReference>
<dbReference type="STRING" id="1513271.XM47_05950"/>
<evidence type="ECO:0000256" key="15">
    <source>
        <dbReference type="HAMAP-Rule" id="MF_00530"/>
    </source>
</evidence>
<dbReference type="Proteomes" id="UP000037600">
    <property type="component" value="Unassembled WGS sequence"/>
</dbReference>
<dbReference type="InterPro" id="IPR001469">
    <property type="entry name" value="ATP_synth_F1_dsu/esu"/>
</dbReference>
<keyword evidence="10 15" id="KW-0472">Membrane</keyword>
<gene>
    <name evidence="15 19" type="primary">atpC</name>
    <name evidence="19" type="ORF">XM47_05950</name>
</gene>
<dbReference type="SUPFAM" id="SSF51344">
    <property type="entry name" value="Epsilon subunit of F1F0-ATP synthase N-terminal domain"/>
    <property type="match status" value="1"/>
</dbReference>
<dbReference type="GO" id="GO:0046933">
    <property type="term" value="F:proton-transporting ATP synthase activity, rotational mechanism"/>
    <property type="evidence" value="ECO:0007669"/>
    <property type="project" value="UniProtKB-UniRule"/>
</dbReference>
<keyword evidence="7 15" id="KW-1003">Cell membrane</keyword>
<sequence length="141" mass="15236">MAAMTTHLNVVSAEESIFSGLVESIQITGIEGELGIMPGHTPLITPIKPGMVRLVKEFGEEELIYLSGGILEVQPTNVIVLADTAVRGEDLDEQAALEAKRQAEEHINNPSADFEYAQAAIELAKAVAQLRVISDLRKNTK</sequence>
<evidence type="ECO:0000256" key="3">
    <source>
        <dbReference type="ARBA" id="ARBA00005712"/>
    </source>
</evidence>
<evidence type="ECO:0000256" key="14">
    <source>
        <dbReference type="ARBA" id="ARBA00031795"/>
    </source>
</evidence>
<keyword evidence="12 15" id="KW-0066">ATP synthesis</keyword>
<keyword evidence="6 15" id="KW-0813">Transport</keyword>
<dbReference type="Gene3D" id="1.20.5.440">
    <property type="entry name" value="ATP synthase delta/epsilon subunit, C-terminal domain"/>
    <property type="match status" value="1"/>
</dbReference>
<dbReference type="SUPFAM" id="SSF46604">
    <property type="entry name" value="Epsilon subunit of F1F0-ATP synthase C-terminal domain"/>
    <property type="match status" value="1"/>
</dbReference>
<comment type="similarity">
    <text evidence="3 15 16">Belongs to the ATPase epsilon chain family.</text>
</comment>
<dbReference type="InterPro" id="IPR036771">
    <property type="entry name" value="ATPsynth_dsu/esu_N"/>
</dbReference>
<evidence type="ECO:0000256" key="13">
    <source>
        <dbReference type="ARBA" id="ARBA00030215"/>
    </source>
</evidence>
<dbReference type="Pfam" id="PF02823">
    <property type="entry name" value="ATP-synt_DE_N"/>
    <property type="match status" value="1"/>
</dbReference>